<accession>A0A9I9E2I6</accession>
<name>A0A9I9E2I6_CUCME</name>
<dbReference type="AlphaFoldDB" id="A0A9I9E2I6"/>
<dbReference type="EnsemblPlants" id="MELO3C027598.2.1">
    <property type="protein sequence ID" value="MELO3C027598.2.1"/>
    <property type="gene ID" value="MELO3C027598.2"/>
</dbReference>
<reference evidence="1" key="1">
    <citation type="submission" date="2023-03" db="UniProtKB">
        <authorList>
            <consortium name="EnsemblPlants"/>
        </authorList>
    </citation>
    <scope>IDENTIFICATION</scope>
</reference>
<sequence length="48" mass="5773">MKPYKGMRIMRMMEMKVIEIMVKKREGGIKENKIGNLEMKVKEKMISR</sequence>
<protein>
    <submittedName>
        <fullName evidence="1">Uncharacterized protein</fullName>
    </submittedName>
</protein>
<proteinExistence type="predicted"/>
<organism evidence="1">
    <name type="scientific">Cucumis melo</name>
    <name type="common">Muskmelon</name>
    <dbReference type="NCBI Taxonomy" id="3656"/>
    <lineage>
        <taxon>Eukaryota</taxon>
        <taxon>Viridiplantae</taxon>
        <taxon>Streptophyta</taxon>
        <taxon>Embryophyta</taxon>
        <taxon>Tracheophyta</taxon>
        <taxon>Spermatophyta</taxon>
        <taxon>Magnoliopsida</taxon>
        <taxon>eudicotyledons</taxon>
        <taxon>Gunneridae</taxon>
        <taxon>Pentapetalae</taxon>
        <taxon>rosids</taxon>
        <taxon>fabids</taxon>
        <taxon>Cucurbitales</taxon>
        <taxon>Cucurbitaceae</taxon>
        <taxon>Benincaseae</taxon>
        <taxon>Cucumis</taxon>
    </lineage>
</organism>
<evidence type="ECO:0000313" key="1">
    <source>
        <dbReference type="EnsemblPlants" id="MELO3C027598.2.1"/>
    </source>
</evidence>
<dbReference type="Gramene" id="MELO3C027598.2.1">
    <property type="protein sequence ID" value="MELO3C027598.2.1"/>
    <property type="gene ID" value="MELO3C027598.2"/>
</dbReference>